<evidence type="ECO:0000256" key="3">
    <source>
        <dbReference type="ARBA" id="ARBA00022692"/>
    </source>
</evidence>
<protein>
    <recommendedName>
        <fullName evidence="12">Legume lectin domain-containing protein</fullName>
    </recommendedName>
</protein>
<evidence type="ECO:0000256" key="11">
    <source>
        <dbReference type="SAM" id="Phobius"/>
    </source>
</evidence>
<evidence type="ECO:0000256" key="6">
    <source>
        <dbReference type="ARBA" id="ARBA00022741"/>
    </source>
</evidence>
<gene>
    <name evidence="13" type="ORF">JCGZ_25549</name>
</gene>
<evidence type="ECO:0000256" key="9">
    <source>
        <dbReference type="ARBA" id="ARBA00023136"/>
    </source>
</evidence>
<evidence type="ECO:0000256" key="4">
    <source>
        <dbReference type="ARBA" id="ARBA00022729"/>
    </source>
</evidence>
<keyword evidence="8 11" id="KW-1133">Transmembrane helix</keyword>
<dbReference type="Proteomes" id="UP000027138">
    <property type="component" value="Unassembled WGS sequence"/>
</dbReference>
<dbReference type="Gene3D" id="2.60.120.200">
    <property type="match status" value="1"/>
</dbReference>
<evidence type="ECO:0000256" key="2">
    <source>
        <dbReference type="ARBA" id="ARBA00007606"/>
    </source>
</evidence>
<proteinExistence type="inferred from homology"/>
<dbReference type="Pfam" id="PF00139">
    <property type="entry name" value="Lectin_legB"/>
    <property type="match status" value="1"/>
</dbReference>
<dbReference type="InterPro" id="IPR001220">
    <property type="entry name" value="Legume_lectin_dom"/>
</dbReference>
<reference evidence="13 14" key="1">
    <citation type="journal article" date="2014" name="PLoS ONE">
        <title>Global Analysis of Gene Expression Profiles in Physic Nut (Jatropha curcas L.) Seedlings Exposed to Salt Stress.</title>
        <authorList>
            <person name="Zhang L."/>
            <person name="Zhang C."/>
            <person name="Wu P."/>
            <person name="Chen Y."/>
            <person name="Li M."/>
            <person name="Jiang H."/>
            <person name="Wu G."/>
        </authorList>
    </citation>
    <scope>NUCLEOTIDE SEQUENCE [LARGE SCALE GENOMIC DNA]</scope>
    <source>
        <strain evidence="14">cv. GZQX0401</strain>
        <tissue evidence="13">Young leaves</tissue>
    </source>
</reference>
<keyword evidence="3 11" id="KW-0812">Transmembrane</keyword>
<dbReference type="OrthoDB" id="1913956at2759"/>
<dbReference type="EMBL" id="KK915100">
    <property type="protein sequence ID" value="KDP24633.1"/>
    <property type="molecule type" value="Genomic_DNA"/>
</dbReference>
<comment type="subcellular location">
    <subcellularLocation>
        <location evidence="1">Membrane</location>
        <topology evidence="1">Single-pass type I membrane protein</topology>
    </subcellularLocation>
</comment>
<dbReference type="PANTHER" id="PTHR27007">
    <property type="match status" value="1"/>
</dbReference>
<evidence type="ECO:0000259" key="12">
    <source>
        <dbReference type="Pfam" id="PF00139"/>
    </source>
</evidence>
<evidence type="ECO:0000313" key="14">
    <source>
        <dbReference type="Proteomes" id="UP000027138"/>
    </source>
</evidence>
<keyword evidence="6" id="KW-0547">Nucleotide-binding</keyword>
<dbReference type="Gene3D" id="3.30.200.20">
    <property type="entry name" value="Phosphorylase Kinase, domain 1"/>
    <property type="match status" value="1"/>
</dbReference>
<keyword evidence="7" id="KW-0067">ATP-binding</keyword>
<evidence type="ECO:0000256" key="5">
    <source>
        <dbReference type="ARBA" id="ARBA00022734"/>
    </source>
</evidence>
<dbReference type="InterPro" id="IPR013320">
    <property type="entry name" value="ConA-like_dom_sf"/>
</dbReference>
<dbReference type="AlphaFoldDB" id="A0A067JP79"/>
<evidence type="ECO:0000313" key="13">
    <source>
        <dbReference type="EMBL" id="KDP24633.1"/>
    </source>
</evidence>
<organism evidence="13 14">
    <name type="scientific">Jatropha curcas</name>
    <name type="common">Barbados nut</name>
    <dbReference type="NCBI Taxonomy" id="180498"/>
    <lineage>
        <taxon>Eukaryota</taxon>
        <taxon>Viridiplantae</taxon>
        <taxon>Streptophyta</taxon>
        <taxon>Embryophyta</taxon>
        <taxon>Tracheophyta</taxon>
        <taxon>Spermatophyta</taxon>
        <taxon>Magnoliopsida</taxon>
        <taxon>eudicotyledons</taxon>
        <taxon>Gunneridae</taxon>
        <taxon>Pentapetalae</taxon>
        <taxon>rosids</taxon>
        <taxon>fabids</taxon>
        <taxon>Malpighiales</taxon>
        <taxon>Euphorbiaceae</taxon>
        <taxon>Crotonoideae</taxon>
        <taxon>Jatropheae</taxon>
        <taxon>Jatropha</taxon>
    </lineage>
</organism>
<evidence type="ECO:0000256" key="8">
    <source>
        <dbReference type="ARBA" id="ARBA00022989"/>
    </source>
</evidence>
<dbReference type="GO" id="GO:0016020">
    <property type="term" value="C:membrane"/>
    <property type="evidence" value="ECO:0007669"/>
    <property type="project" value="UniProtKB-SubCell"/>
</dbReference>
<feature type="transmembrane region" description="Helical" evidence="11">
    <location>
        <begin position="157"/>
        <end position="177"/>
    </location>
</feature>
<comment type="similarity">
    <text evidence="2">Belongs to the leguminous lectin family.</text>
</comment>
<evidence type="ECO:0000256" key="7">
    <source>
        <dbReference type="ARBA" id="ARBA00022840"/>
    </source>
</evidence>
<dbReference type="STRING" id="180498.A0A067JP79"/>
<keyword evidence="5" id="KW-0430">Lectin</keyword>
<dbReference type="GO" id="GO:0030246">
    <property type="term" value="F:carbohydrate binding"/>
    <property type="evidence" value="ECO:0007669"/>
    <property type="project" value="UniProtKB-KW"/>
</dbReference>
<feature type="domain" description="Legume lectin" evidence="12">
    <location>
        <begin position="2"/>
        <end position="154"/>
    </location>
</feature>
<keyword evidence="4" id="KW-0732">Signal</keyword>
<evidence type="ECO:0000256" key="10">
    <source>
        <dbReference type="ARBA" id="ARBA00023170"/>
    </source>
</evidence>
<name>A0A067JP79_JATCU</name>
<dbReference type="SUPFAM" id="SSF49899">
    <property type="entry name" value="Concanavalin A-like lectins/glucanases"/>
    <property type="match status" value="1"/>
</dbReference>
<keyword evidence="10" id="KW-0675">Receptor</keyword>
<dbReference type="GO" id="GO:0005524">
    <property type="term" value="F:ATP binding"/>
    <property type="evidence" value="ECO:0007669"/>
    <property type="project" value="UniProtKB-KW"/>
</dbReference>
<keyword evidence="14" id="KW-1185">Reference proteome</keyword>
<keyword evidence="9 11" id="KW-0472">Membrane</keyword>
<accession>A0A067JP79</accession>
<sequence length="245" mass="27376">MNGSSLAQIVAIEFDTRKSYPEDLDHNHVGLDINSINSRVQYSLTRVGVNLTSGFGTIVHVEYNVQLKTLKVFVLDISNNPLLADVMLGSFFGAGSSEDLYFSSSHPLISENLDLSVYLPEKIYVGFSGSTSNYTQLNCVRAWRFSGTEKRKKSEPLWIWILAPLAVVLGIGSFIYWKRKSEKQKLEDAHQISIEEAIQSSSTVPRKFKLKELTKATNNFSAKNKLGKGGFGTVYKGMIKIKKLQ</sequence>
<dbReference type="InterPro" id="IPR050528">
    <property type="entry name" value="L-type_Lectin-RKs"/>
</dbReference>
<evidence type="ECO:0000256" key="1">
    <source>
        <dbReference type="ARBA" id="ARBA00004479"/>
    </source>
</evidence>